<sequence>MTTDSDSTLGSGPGPAVDGVAPTHPLIVAVRHLVQQVGAEFVATEEMTAKDVPLEWDGQIIAAVRLPTESAPPEAVGDLGLLLQDVAAELGGNLEALPRAQKQRAVRLLEERGAFTYRKSAEEVASALGVSRFTVYNYLNRSRGA</sequence>
<dbReference type="OrthoDB" id="9796595at2"/>
<evidence type="ECO:0000313" key="2">
    <source>
        <dbReference type="EMBL" id="TWP35449.1"/>
    </source>
</evidence>
<dbReference type="PANTHER" id="PTHR35568">
    <property type="entry name" value="TRANSCRIPTIONAL REGULATOR DAUR"/>
    <property type="match status" value="1"/>
</dbReference>
<organism evidence="2 3">
    <name type="scientific">Leekyejoonella antrihumi</name>
    <dbReference type="NCBI Taxonomy" id="1660198"/>
    <lineage>
        <taxon>Bacteria</taxon>
        <taxon>Bacillati</taxon>
        <taxon>Actinomycetota</taxon>
        <taxon>Actinomycetes</taxon>
        <taxon>Micrococcales</taxon>
        <taxon>Dermacoccaceae</taxon>
        <taxon>Leekyejoonella</taxon>
    </lineage>
</organism>
<accession>A0A563DZA2</accession>
<evidence type="ECO:0000313" key="3">
    <source>
        <dbReference type="Proteomes" id="UP000320244"/>
    </source>
</evidence>
<reference evidence="2 3" key="1">
    <citation type="submission" date="2019-05" db="EMBL/GenBank/DDBJ databases">
        <authorList>
            <person name="Lee S.D."/>
        </authorList>
    </citation>
    <scope>NUCLEOTIDE SEQUENCE [LARGE SCALE GENOMIC DNA]</scope>
    <source>
        <strain evidence="2 3">C5-26</strain>
    </source>
</reference>
<dbReference type="Pfam" id="PF13309">
    <property type="entry name" value="HTH_22"/>
    <property type="match status" value="1"/>
</dbReference>
<dbReference type="PANTHER" id="PTHR35568:SF1">
    <property type="entry name" value="TRANSCRIPTIONAL REGULATOR DAUR"/>
    <property type="match status" value="1"/>
</dbReference>
<dbReference type="Proteomes" id="UP000320244">
    <property type="component" value="Unassembled WGS sequence"/>
</dbReference>
<gene>
    <name evidence="2" type="ORF">FGL98_13825</name>
</gene>
<keyword evidence="3" id="KW-1185">Reference proteome</keyword>
<protein>
    <submittedName>
        <fullName evidence="2">Transcriptional regulator</fullName>
    </submittedName>
</protein>
<name>A0A563DZA2_9MICO</name>
<dbReference type="EMBL" id="VCQV01000019">
    <property type="protein sequence ID" value="TWP35449.1"/>
    <property type="molecule type" value="Genomic_DNA"/>
</dbReference>
<reference evidence="2 3" key="2">
    <citation type="submission" date="2019-08" db="EMBL/GenBank/DDBJ databases">
        <title>Jejuicoccus antrihumi gen. nov., sp. nov., a new member of the family Dermacoccaceae isolated from a cave.</title>
        <authorList>
            <person name="Schumann P."/>
            <person name="Kim I.S."/>
        </authorList>
    </citation>
    <scope>NUCLEOTIDE SEQUENCE [LARGE SCALE GENOMIC DNA]</scope>
    <source>
        <strain evidence="2 3">C5-26</strain>
    </source>
</reference>
<comment type="caution">
    <text evidence="2">The sequence shown here is derived from an EMBL/GenBank/DDBJ whole genome shotgun (WGS) entry which is preliminary data.</text>
</comment>
<evidence type="ECO:0000259" key="1">
    <source>
        <dbReference type="Pfam" id="PF13309"/>
    </source>
</evidence>
<proteinExistence type="predicted"/>
<dbReference type="RefSeq" id="WP_146317404.1">
    <property type="nucleotide sequence ID" value="NZ_VCQV01000019.1"/>
</dbReference>
<dbReference type="InterPro" id="IPR039445">
    <property type="entry name" value="DauR-like_HTH"/>
</dbReference>
<dbReference type="InterPro" id="IPR039446">
    <property type="entry name" value="DauR-like"/>
</dbReference>
<dbReference type="AlphaFoldDB" id="A0A563DZA2"/>
<feature type="domain" description="Transcriptional regulator DauR-like HTH" evidence="1">
    <location>
        <begin position="82"/>
        <end position="140"/>
    </location>
</feature>